<dbReference type="InterPro" id="IPR006964">
    <property type="entry name" value="NUDE_dom"/>
</dbReference>
<sequence length="699" mass="80228">MFDAISVIMSSKHNNIKLYRIKRPTVQLETDVKDTVRKMPVVLTDEQLVRLKQHEYASEGNTLFDPFMEKFWTWLVQYCPLWMAPNLITILGLALNIGTSILLIVTTHEAKESCSRWMYIFTAFGLFFYQSLDPGEQARRTNSQSPLGELFDHGCDSVSAIFVTIACCCGIQLGVYPWLMFWCCILSYFAFYCAHWQTYISGKLRFGRLDCTETQFSFITFYIISTIYPNFWTISIPFVQLDFRILAALLIIGSTLWSSYNNCKRISEGGCGIEGSSVAQTSIVFPAIPIFILIVFSLITANNSKTHLLEKHTSLYLLAYGIVFSKFTNRLIVYSVFDLLSSSNDQPTTFEQALARYLEYKERFEKIENDYDEFQTSSLTYEQELETQLEQLTQQNRRFQSELFQERATNEQYHERTEQTLKQYDKRIDHLQNELHGKNNLNEKLTAYIRELEQQNDDLERGKRTLAVSLETFEKQLNQALEQNALLENELDEKEQLTETVQRLRDETRDLREELDVLHKNKQPPTATNNDETINSSRMKSILDTTTTTVAEKNSQPNHPDFYNGEQQSKLRSTSLLNYDRNGYSSKKPLTTPSMINTEFTKIVIPTSFSSSKISNVSSQTDGSSGSTNGGLFGDISTPITISTRIHALNMISEAFRRFTAIEATLAAQRKASHRPRVNSAVPLKQQQNNCVNNNETTT</sequence>
<dbReference type="EMBL" id="CAJOBC010001942">
    <property type="protein sequence ID" value="CAF3707065.1"/>
    <property type="molecule type" value="Genomic_DNA"/>
</dbReference>
<dbReference type="Pfam" id="PF04880">
    <property type="entry name" value="NUDE_C"/>
    <property type="match status" value="1"/>
</dbReference>
<evidence type="ECO:0000256" key="1">
    <source>
        <dbReference type="ARBA" id="ARBA00004141"/>
    </source>
</evidence>
<dbReference type="PANTHER" id="PTHR10414:SF37">
    <property type="entry name" value="BB IN A BOXCAR, ISOFORM C"/>
    <property type="match status" value="1"/>
</dbReference>
<proteinExistence type="inferred from homology"/>
<comment type="subcellular location">
    <subcellularLocation>
        <location evidence="1">Membrane</location>
        <topology evidence="1">Multi-pass membrane protein</topology>
    </subcellularLocation>
</comment>
<comment type="catalytic activity">
    <reaction evidence="10">
        <text>1,2-dioctanoyl-sn-glycerol + CDP-choline = 1,2-dioctanoyl-sn-glycero-3-phosphocholine + CMP + H(+)</text>
        <dbReference type="Rhea" id="RHEA:54232"/>
        <dbReference type="ChEBI" id="CHEBI:15378"/>
        <dbReference type="ChEBI" id="CHEBI:58779"/>
        <dbReference type="ChEBI" id="CHEBI:60377"/>
        <dbReference type="ChEBI" id="CHEBI:76979"/>
        <dbReference type="ChEBI" id="CHEBI:78228"/>
    </reaction>
    <physiologicalReaction direction="left-to-right" evidence="10">
        <dbReference type="Rhea" id="RHEA:54233"/>
    </physiologicalReaction>
</comment>
<evidence type="ECO:0000256" key="4">
    <source>
        <dbReference type="ARBA" id="ARBA00022692"/>
    </source>
</evidence>
<keyword evidence="3" id="KW-0808">Transferase</keyword>
<dbReference type="FunFam" id="1.20.120.1760:FF:000002">
    <property type="entry name" value="Choline/ethanolamine phosphotransferase 1"/>
    <property type="match status" value="1"/>
</dbReference>
<evidence type="ECO:0000256" key="16">
    <source>
        <dbReference type="SAM" id="Phobius"/>
    </source>
</evidence>
<dbReference type="Gene3D" id="6.10.250.1080">
    <property type="match status" value="1"/>
</dbReference>
<keyword evidence="8" id="KW-1208">Phospholipid metabolism</keyword>
<dbReference type="EMBL" id="CAJNOQ010001942">
    <property type="protein sequence ID" value="CAF0928749.1"/>
    <property type="molecule type" value="Genomic_DNA"/>
</dbReference>
<feature type="transmembrane region" description="Helical" evidence="16">
    <location>
        <begin position="283"/>
        <end position="301"/>
    </location>
</feature>
<dbReference type="GO" id="GO:0005789">
    <property type="term" value="C:endoplasmic reticulum membrane"/>
    <property type="evidence" value="ECO:0007669"/>
    <property type="project" value="TreeGrafter"/>
</dbReference>
<keyword evidence="7" id="KW-0443">Lipid metabolism</keyword>
<dbReference type="Proteomes" id="UP000663829">
    <property type="component" value="Unassembled WGS sequence"/>
</dbReference>
<dbReference type="GO" id="GO:0005794">
    <property type="term" value="C:Golgi apparatus"/>
    <property type="evidence" value="ECO:0007669"/>
    <property type="project" value="TreeGrafter"/>
</dbReference>
<keyword evidence="7" id="KW-0444">Lipid biosynthesis</keyword>
<organism evidence="19 22">
    <name type="scientific">Didymodactylos carnosus</name>
    <dbReference type="NCBI Taxonomy" id="1234261"/>
    <lineage>
        <taxon>Eukaryota</taxon>
        <taxon>Metazoa</taxon>
        <taxon>Spiralia</taxon>
        <taxon>Gnathifera</taxon>
        <taxon>Rotifera</taxon>
        <taxon>Eurotatoria</taxon>
        <taxon>Bdelloidea</taxon>
        <taxon>Philodinida</taxon>
        <taxon>Philodinidae</taxon>
        <taxon>Didymodactylos</taxon>
    </lineage>
</organism>
<keyword evidence="22" id="KW-1185">Reference proteome</keyword>
<comment type="similarity">
    <text evidence="2">Belongs to the CDP-alcohol phosphatidyltransferase class-I family.</text>
</comment>
<evidence type="ECO:0000256" key="11">
    <source>
        <dbReference type="ARBA" id="ARBA00036890"/>
    </source>
</evidence>
<feature type="region of interest" description="Disordered" evidence="15">
    <location>
        <begin position="516"/>
        <end position="535"/>
    </location>
</feature>
<evidence type="ECO:0000256" key="7">
    <source>
        <dbReference type="ARBA" id="ARBA00023209"/>
    </source>
</evidence>
<evidence type="ECO:0000256" key="2">
    <source>
        <dbReference type="ARBA" id="ARBA00010441"/>
    </source>
</evidence>
<evidence type="ECO:0000256" key="10">
    <source>
        <dbReference type="ARBA" id="ARBA00036651"/>
    </source>
</evidence>
<evidence type="ECO:0000313" key="20">
    <source>
        <dbReference type="EMBL" id="CAF3523448.1"/>
    </source>
</evidence>
<dbReference type="Proteomes" id="UP000681722">
    <property type="component" value="Unassembled WGS sequence"/>
</dbReference>
<reference evidence="19" key="1">
    <citation type="submission" date="2021-02" db="EMBL/GenBank/DDBJ databases">
        <authorList>
            <person name="Nowell W R."/>
        </authorList>
    </citation>
    <scope>NUCLEOTIDE SEQUENCE</scope>
</reference>
<dbReference type="AlphaFoldDB" id="A0A814BM53"/>
<comment type="catalytic activity">
    <reaction evidence="11">
        <text>1-hexadecanoyl-2-(9Z-octadecenoyl)-sn-glycerol + CDP-choline = 1-hexadecanoyl-2-(9Z-octadecenoyl)-sn-glycero-3-phosphocholine + CMP + H(+)</text>
        <dbReference type="Rhea" id="RHEA:54244"/>
        <dbReference type="ChEBI" id="CHEBI:15378"/>
        <dbReference type="ChEBI" id="CHEBI:58779"/>
        <dbReference type="ChEBI" id="CHEBI:60377"/>
        <dbReference type="ChEBI" id="CHEBI:73001"/>
        <dbReference type="ChEBI" id="CHEBI:75466"/>
    </reaction>
    <physiologicalReaction direction="left-to-right" evidence="11">
        <dbReference type="Rhea" id="RHEA:54245"/>
    </physiologicalReaction>
</comment>
<evidence type="ECO:0000256" key="6">
    <source>
        <dbReference type="ARBA" id="ARBA00023136"/>
    </source>
</evidence>
<keyword evidence="4 16" id="KW-0812">Transmembrane</keyword>
<evidence type="ECO:0000313" key="18">
    <source>
        <dbReference type="EMBL" id="CAF0745533.1"/>
    </source>
</evidence>
<dbReference type="OrthoDB" id="196717at2759"/>
<keyword evidence="7" id="KW-0594">Phospholipid biosynthesis</keyword>
<dbReference type="Gene3D" id="1.20.120.1760">
    <property type="match status" value="1"/>
</dbReference>
<dbReference type="InterPro" id="IPR043130">
    <property type="entry name" value="CDP-OH_PTrfase_TM_dom"/>
</dbReference>
<dbReference type="EC" id="2.7.8.2" evidence="13"/>
<evidence type="ECO:0000256" key="9">
    <source>
        <dbReference type="ARBA" id="ARBA00036100"/>
    </source>
</evidence>
<dbReference type="Proteomes" id="UP000682733">
    <property type="component" value="Unassembled WGS sequence"/>
</dbReference>
<protein>
    <recommendedName>
        <fullName evidence="13">diacylglycerol cholinephosphotransferase</fullName>
        <ecNumber evidence="13">2.7.8.2</ecNumber>
    </recommendedName>
</protein>
<dbReference type="InterPro" id="IPR000462">
    <property type="entry name" value="CDP-OH_P_trans"/>
</dbReference>
<dbReference type="Pfam" id="PF01066">
    <property type="entry name" value="CDP-OH_P_transf"/>
    <property type="match status" value="1"/>
</dbReference>
<evidence type="ECO:0000256" key="15">
    <source>
        <dbReference type="SAM" id="MobiDB-lite"/>
    </source>
</evidence>
<comment type="catalytic activity">
    <reaction evidence="14">
        <text>CDP-choline + a 1,2-diacyl-sn-glycerol = a 1,2-diacyl-sn-glycero-3-phosphocholine + CMP + H(+)</text>
        <dbReference type="Rhea" id="RHEA:32939"/>
        <dbReference type="ChEBI" id="CHEBI:15378"/>
        <dbReference type="ChEBI" id="CHEBI:17815"/>
        <dbReference type="ChEBI" id="CHEBI:57643"/>
        <dbReference type="ChEBI" id="CHEBI:58779"/>
        <dbReference type="ChEBI" id="CHEBI:60377"/>
        <dbReference type="EC" id="2.7.8.2"/>
    </reaction>
    <physiologicalReaction direction="left-to-right" evidence="14">
        <dbReference type="Rhea" id="RHEA:32940"/>
    </physiologicalReaction>
</comment>
<feature type="transmembrane region" description="Helical" evidence="16">
    <location>
        <begin position="175"/>
        <end position="195"/>
    </location>
</feature>
<dbReference type="Proteomes" id="UP000677228">
    <property type="component" value="Unassembled WGS sequence"/>
</dbReference>
<dbReference type="GO" id="GO:0004307">
    <property type="term" value="F:ethanolaminephosphotransferase activity"/>
    <property type="evidence" value="ECO:0007669"/>
    <property type="project" value="TreeGrafter"/>
</dbReference>
<feature type="transmembrane region" description="Helical" evidence="16">
    <location>
        <begin position="117"/>
        <end position="132"/>
    </location>
</feature>
<gene>
    <name evidence="19" type="ORF">GPM918_LOCUS10065</name>
    <name evidence="18" type="ORF">OVA965_LOCUS1697</name>
    <name evidence="21" type="ORF">SRO942_LOCUS10066</name>
    <name evidence="20" type="ORF">TMI583_LOCUS1697</name>
</gene>
<feature type="transmembrane region" description="Helical" evidence="16">
    <location>
        <begin position="313"/>
        <end position="333"/>
    </location>
</feature>
<evidence type="ECO:0000259" key="17">
    <source>
        <dbReference type="Pfam" id="PF04880"/>
    </source>
</evidence>
<dbReference type="EMBL" id="CAJNOK010000329">
    <property type="protein sequence ID" value="CAF0745533.1"/>
    <property type="molecule type" value="Genomic_DNA"/>
</dbReference>
<feature type="compositionally biased region" description="Polar residues" evidence="15">
    <location>
        <begin position="523"/>
        <end position="535"/>
    </location>
</feature>
<dbReference type="PANTHER" id="PTHR10414">
    <property type="entry name" value="ETHANOLAMINEPHOSPHOTRANSFERASE"/>
    <property type="match status" value="1"/>
</dbReference>
<keyword evidence="6 16" id="KW-0472">Membrane</keyword>
<feature type="domain" description="NUDE" evidence="17">
    <location>
        <begin position="469"/>
        <end position="615"/>
    </location>
</feature>
<dbReference type="InterPro" id="IPR014472">
    <property type="entry name" value="CHOPT"/>
</dbReference>
<comment type="pathway">
    <text evidence="12">Phospholipid metabolism; phosphatidylcholine biosynthesis; phosphatidylcholine from phosphocholine: step 2/2.</text>
</comment>
<evidence type="ECO:0000256" key="3">
    <source>
        <dbReference type="ARBA" id="ARBA00022679"/>
    </source>
</evidence>
<dbReference type="GO" id="GO:0004142">
    <property type="term" value="F:diacylglycerol cholinephosphotransferase activity"/>
    <property type="evidence" value="ECO:0007669"/>
    <property type="project" value="UniProtKB-EC"/>
</dbReference>
<evidence type="ECO:0000256" key="13">
    <source>
        <dbReference type="ARBA" id="ARBA00038987"/>
    </source>
</evidence>
<evidence type="ECO:0000256" key="8">
    <source>
        <dbReference type="ARBA" id="ARBA00023264"/>
    </source>
</evidence>
<dbReference type="GO" id="GO:0006646">
    <property type="term" value="P:phosphatidylethanolamine biosynthetic process"/>
    <property type="evidence" value="ECO:0007669"/>
    <property type="project" value="TreeGrafter"/>
</dbReference>
<evidence type="ECO:0000313" key="19">
    <source>
        <dbReference type="EMBL" id="CAF0928749.1"/>
    </source>
</evidence>
<evidence type="ECO:0000256" key="12">
    <source>
        <dbReference type="ARBA" id="ARBA00037890"/>
    </source>
</evidence>
<accession>A0A814BM53</accession>
<comment type="caution">
    <text evidence="19">The sequence shown here is derived from an EMBL/GenBank/DDBJ whole genome shotgun (WGS) entry which is preliminary data.</text>
</comment>
<name>A0A814BM53_9BILA</name>
<dbReference type="EMBL" id="CAJOBA010000329">
    <property type="protein sequence ID" value="CAF3523448.1"/>
    <property type="molecule type" value="Genomic_DNA"/>
</dbReference>
<keyword evidence="5 16" id="KW-1133">Transmembrane helix</keyword>
<evidence type="ECO:0000256" key="14">
    <source>
        <dbReference type="ARBA" id="ARBA00048570"/>
    </source>
</evidence>
<feature type="transmembrane region" description="Helical" evidence="16">
    <location>
        <begin position="216"/>
        <end position="239"/>
    </location>
</feature>
<comment type="catalytic activity">
    <reaction evidence="9">
        <text>1-hexadecanoyl-2-(4Z,7Z,10Z,13Z,16Z,19Z-docosahexaenoyl)-sn-glycerol + CDP-choline = 1-hexadecanoyl-2-(4Z,7Z,10Z,13Z,16Z,19Z-docosahexaenoyl)-sn-glycero-3-phosphocholine + CMP + H(+)</text>
        <dbReference type="Rhea" id="RHEA:54332"/>
        <dbReference type="ChEBI" id="CHEBI:15378"/>
        <dbReference type="ChEBI" id="CHEBI:58779"/>
        <dbReference type="ChEBI" id="CHEBI:60377"/>
        <dbReference type="ChEBI" id="CHEBI:74963"/>
        <dbReference type="ChEBI" id="CHEBI:82949"/>
    </reaction>
    <physiologicalReaction direction="left-to-right" evidence="9">
        <dbReference type="Rhea" id="RHEA:54333"/>
    </physiologicalReaction>
</comment>
<evidence type="ECO:0000256" key="5">
    <source>
        <dbReference type="ARBA" id="ARBA00022989"/>
    </source>
</evidence>
<evidence type="ECO:0000313" key="21">
    <source>
        <dbReference type="EMBL" id="CAF3707065.1"/>
    </source>
</evidence>
<evidence type="ECO:0000313" key="22">
    <source>
        <dbReference type="Proteomes" id="UP000663829"/>
    </source>
</evidence>
<feature type="transmembrane region" description="Helical" evidence="16">
    <location>
        <begin position="82"/>
        <end position="105"/>
    </location>
</feature>